<dbReference type="InParanoid" id="G0N3T7"/>
<dbReference type="SUPFAM" id="SSF46689">
    <property type="entry name" value="Homeodomain-like"/>
    <property type="match status" value="1"/>
</dbReference>
<evidence type="ECO:0000256" key="3">
    <source>
        <dbReference type="RuleBase" id="RU000682"/>
    </source>
</evidence>
<dbReference type="InterPro" id="IPR001356">
    <property type="entry name" value="HD"/>
</dbReference>
<dbReference type="Gene3D" id="1.10.10.60">
    <property type="entry name" value="Homeodomain-like"/>
    <property type="match status" value="1"/>
</dbReference>
<dbReference type="EMBL" id="GL379835">
    <property type="protein sequence ID" value="EGT51781.1"/>
    <property type="molecule type" value="Genomic_DNA"/>
</dbReference>
<dbReference type="PROSITE" id="PS50071">
    <property type="entry name" value="HOMEOBOX_2"/>
    <property type="match status" value="1"/>
</dbReference>
<dbReference type="Pfam" id="PF00046">
    <property type="entry name" value="Homeodomain"/>
    <property type="match status" value="1"/>
</dbReference>
<dbReference type="Proteomes" id="UP000008068">
    <property type="component" value="Unassembled WGS sequence"/>
</dbReference>
<feature type="DNA-binding region" description="Homeobox" evidence="2">
    <location>
        <begin position="186"/>
        <end position="248"/>
    </location>
</feature>
<evidence type="ECO:0000313" key="7">
    <source>
        <dbReference type="Proteomes" id="UP000008068"/>
    </source>
</evidence>
<evidence type="ECO:0000313" key="6">
    <source>
        <dbReference type="EMBL" id="EGT51781.1"/>
    </source>
</evidence>
<protein>
    <recommendedName>
        <fullName evidence="5">Homeobox domain-containing protein</fullName>
    </recommendedName>
</protein>
<dbReference type="SMART" id="SM00389">
    <property type="entry name" value="HOX"/>
    <property type="match status" value="1"/>
</dbReference>
<dbReference type="HOGENOM" id="CLU_1062570_0_0_1"/>
<reference evidence="7" key="1">
    <citation type="submission" date="2011-07" db="EMBL/GenBank/DDBJ databases">
        <authorList>
            <consortium name="Caenorhabditis brenneri Sequencing and Analysis Consortium"/>
            <person name="Wilson R.K."/>
        </authorList>
    </citation>
    <scope>NUCLEOTIDE SEQUENCE [LARGE SCALE GENOMIC DNA]</scope>
    <source>
        <strain evidence="7">PB2801</strain>
    </source>
</reference>
<evidence type="ECO:0000256" key="4">
    <source>
        <dbReference type="SAM" id="MobiDB-lite"/>
    </source>
</evidence>
<keyword evidence="2 3" id="KW-0371">Homeobox</keyword>
<dbReference type="OrthoDB" id="5875390at2759"/>
<name>G0N3T7_CAEBE</name>
<feature type="region of interest" description="Disordered" evidence="4">
    <location>
        <begin position="233"/>
        <end position="262"/>
    </location>
</feature>
<sequence length="262" mass="29414">MSIIPGKVFFVAHVDLHRDRLGEIINQLITEFGVPASICDDIQQLCPKCSDSPGAKSGSSTISTTISIQSSDHNHDDHSKLSDNQKKSLPKVLPKNVPTQEIPHRVAPATQTAKGVIAKRKGSHINVNPEGKKAEIDPPLKKDEIDTLSKFVQQGESNNSGGGSQQSTAQMSKRIVPPILTVNEKTSRGRIIYTSHELEILEKYYNEDPNASADPKKREGMCKALPRHDSIRLKNWFKHRRRKDRKKNQRRKDTDDFQNQQD</sequence>
<keyword evidence="7" id="KW-1185">Reference proteome</keyword>
<dbReference type="InterPro" id="IPR009057">
    <property type="entry name" value="Homeodomain-like_sf"/>
</dbReference>
<evidence type="ECO:0000259" key="5">
    <source>
        <dbReference type="PROSITE" id="PS50071"/>
    </source>
</evidence>
<evidence type="ECO:0000256" key="1">
    <source>
        <dbReference type="ARBA" id="ARBA00004123"/>
    </source>
</evidence>
<dbReference type="GO" id="GO:0005634">
    <property type="term" value="C:nucleus"/>
    <property type="evidence" value="ECO:0007669"/>
    <property type="project" value="UniProtKB-SubCell"/>
</dbReference>
<comment type="subcellular location">
    <subcellularLocation>
        <location evidence="1 2 3">Nucleus</location>
    </subcellularLocation>
</comment>
<evidence type="ECO:0000256" key="2">
    <source>
        <dbReference type="PROSITE-ProRule" id="PRU00108"/>
    </source>
</evidence>
<dbReference type="GO" id="GO:0003677">
    <property type="term" value="F:DNA binding"/>
    <property type="evidence" value="ECO:0007669"/>
    <property type="project" value="UniProtKB-UniRule"/>
</dbReference>
<proteinExistence type="predicted"/>
<feature type="domain" description="Homeobox" evidence="5">
    <location>
        <begin position="184"/>
        <end position="247"/>
    </location>
</feature>
<feature type="compositionally biased region" description="Basic and acidic residues" evidence="4">
    <location>
        <begin position="72"/>
        <end position="86"/>
    </location>
</feature>
<organism evidence="7">
    <name type="scientific">Caenorhabditis brenneri</name>
    <name type="common">Nematode worm</name>
    <dbReference type="NCBI Taxonomy" id="135651"/>
    <lineage>
        <taxon>Eukaryota</taxon>
        <taxon>Metazoa</taxon>
        <taxon>Ecdysozoa</taxon>
        <taxon>Nematoda</taxon>
        <taxon>Chromadorea</taxon>
        <taxon>Rhabditida</taxon>
        <taxon>Rhabditina</taxon>
        <taxon>Rhabditomorpha</taxon>
        <taxon>Rhabditoidea</taxon>
        <taxon>Rhabditidae</taxon>
        <taxon>Peloderinae</taxon>
        <taxon>Caenorhabditis</taxon>
    </lineage>
</organism>
<dbReference type="STRING" id="135651.G0N3T7"/>
<dbReference type="AlphaFoldDB" id="G0N3T7"/>
<feature type="compositionally biased region" description="Basic residues" evidence="4">
    <location>
        <begin position="235"/>
        <end position="250"/>
    </location>
</feature>
<dbReference type="eggNOG" id="ENOG502TGJJ">
    <property type="taxonomic scope" value="Eukaryota"/>
</dbReference>
<gene>
    <name evidence="6" type="ORF">CAEBREN_18783</name>
</gene>
<accession>G0N3T7</accession>
<keyword evidence="2 3" id="KW-0238">DNA-binding</keyword>
<keyword evidence="2 3" id="KW-0539">Nucleus</keyword>
<feature type="region of interest" description="Disordered" evidence="4">
    <location>
        <begin position="69"/>
        <end position="92"/>
    </location>
</feature>